<dbReference type="AlphaFoldDB" id="A0A1L9C5N2"/>
<accession>A0A1L9C5N2</accession>
<sequence>MQRKKKIAIQVLIILIIISTVFSPLYSAFNYYPTKEEMEGGLSLEYIPLTKIGQLWAILQNQRVSLNTEVPAISTDKLPILQGNASSSVLYVDFEDYIEECGSSADDICFLVTNHNITKTSINTGRLNSIEQVRIDYSDEHILHQVKNGNFVTDTGDYPMSPLGRVKIVDVELVYFDLFDYYPYGYKGETTYYPAWKMTAETSNYGDEVIMIKAMGKQL</sequence>
<reference evidence="3 7" key="4">
    <citation type="submission" date="2018-10" db="EMBL/GenBank/DDBJ databases">
        <title>Cultivation of a novel Methanohalophilus strain from Kebrit Deep of the Red Sea and a genomic comparison of members of the genus Methanohalophilus.</title>
        <authorList>
            <person name="Guan Y."/>
            <person name="Ngugi D.K."/>
            <person name="Stingl U."/>
        </authorList>
    </citation>
    <scope>NUCLEOTIDE SEQUENCE [LARGE SCALE GENOMIC DNA]</scope>
    <source>
        <strain evidence="3 7">DSM 7471</strain>
    </source>
</reference>
<evidence type="ECO:0000313" key="7">
    <source>
        <dbReference type="Proteomes" id="UP000278252"/>
    </source>
</evidence>
<evidence type="ECO:0000313" key="6">
    <source>
        <dbReference type="Proteomes" id="UP000193969"/>
    </source>
</evidence>
<reference evidence="4" key="3">
    <citation type="submission" date="2017-04" db="EMBL/GenBank/DDBJ databases">
        <authorList>
            <person name="Afonso C.L."/>
            <person name="Miller P.J."/>
            <person name="Scott M.A."/>
            <person name="Spackman E."/>
            <person name="Goraichik I."/>
            <person name="Dimitrov K.M."/>
            <person name="Suarez D.L."/>
            <person name="Swayne D.E."/>
        </authorList>
    </citation>
    <scope>NUCLEOTIDE SEQUENCE [LARGE SCALE GENOMIC DNA]</scope>
    <source>
        <strain evidence="4">FDF-1</strain>
    </source>
</reference>
<reference evidence="6" key="2">
    <citation type="submission" date="2017-04" db="EMBL/GenBank/DDBJ databases">
        <authorList>
            <person name="Varghese N."/>
            <person name="Submissions S."/>
        </authorList>
    </citation>
    <scope>NUCLEOTIDE SEQUENCE [LARGE SCALE GENOMIC DNA]</scope>
    <source>
        <strain evidence="6">FDF-1</strain>
    </source>
</reference>
<dbReference type="EMBL" id="FXBN01000001">
    <property type="protein sequence ID" value="SMH33630.1"/>
    <property type="molecule type" value="Genomic_DNA"/>
</dbReference>
<evidence type="ECO:0000313" key="4">
    <source>
        <dbReference type="EMBL" id="SMH33630.1"/>
    </source>
</evidence>
<keyword evidence="1" id="KW-0812">Transmembrane</keyword>
<evidence type="ECO:0000313" key="2">
    <source>
        <dbReference type="EMBL" id="OJH49817.1"/>
    </source>
</evidence>
<proteinExistence type="predicted"/>
<dbReference type="EMBL" id="RJJH01000001">
    <property type="protein sequence ID" value="RNI13363.1"/>
    <property type="molecule type" value="Genomic_DNA"/>
</dbReference>
<reference evidence="2 5" key="1">
    <citation type="submission" date="2014-12" db="EMBL/GenBank/DDBJ databases">
        <title>The genome sequence of Methanohalophilus portucalensis strain FDF1.</title>
        <authorList>
            <person name="Lai M.-C."/>
            <person name="Lai S.-J."/>
        </authorList>
    </citation>
    <scope>NUCLEOTIDE SEQUENCE [LARGE SCALE GENOMIC DNA]</scope>
    <source>
        <strain evidence="2 5">FDF-1</strain>
    </source>
</reference>
<dbReference type="Proteomes" id="UP000193969">
    <property type="component" value="Unassembled WGS sequence"/>
</dbReference>
<dbReference type="RefSeq" id="WP_072358911.1">
    <property type="nucleotide sequence ID" value="NZ_FXBN01000001.1"/>
</dbReference>
<dbReference type="STRING" id="523843.SAMN06264941_0739"/>
<dbReference type="Proteomes" id="UP000185713">
    <property type="component" value="Unassembled WGS sequence"/>
</dbReference>
<keyword evidence="6" id="KW-1185">Reference proteome</keyword>
<gene>
    <name evidence="3" type="ORF">EFE41_01935</name>
    <name evidence="2" type="ORF">MPF_0605</name>
    <name evidence="4" type="ORF">SAMN06264941_0739</name>
</gene>
<evidence type="ECO:0000313" key="5">
    <source>
        <dbReference type="Proteomes" id="UP000185713"/>
    </source>
</evidence>
<evidence type="ECO:0000256" key="1">
    <source>
        <dbReference type="SAM" id="Phobius"/>
    </source>
</evidence>
<name>A0A1L9C5N2_9EURY</name>
<dbReference type="OrthoDB" id="135628at2157"/>
<keyword evidence="1" id="KW-0472">Membrane</keyword>
<protein>
    <submittedName>
        <fullName evidence="2">Uncharacterized protein</fullName>
    </submittedName>
</protein>
<organism evidence="2 5">
    <name type="scientific">Methanohalophilus portucalensis FDF-1</name>
    <dbReference type="NCBI Taxonomy" id="523843"/>
    <lineage>
        <taxon>Archaea</taxon>
        <taxon>Methanobacteriati</taxon>
        <taxon>Methanobacteriota</taxon>
        <taxon>Stenosarchaea group</taxon>
        <taxon>Methanomicrobia</taxon>
        <taxon>Methanosarcinales</taxon>
        <taxon>Methanosarcinaceae</taxon>
        <taxon>Methanohalophilus</taxon>
    </lineage>
</organism>
<evidence type="ECO:0000313" key="3">
    <source>
        <dbReference type="EMBL" id="RNI13363.1"/>
    </source>
</evidence>
<dbReference type="EMBL" id="JWTK01000002">
    <property type="protein sequence ID" value="OJH49817.1"/>
    <property type="molecule type" value="Genomic_DNA"/>
</dbReference>
<keyword evidence="1" id="KW-1133">Transmembrane helix</keyword>
<feature type="transmembrane region" description="Helical" evidence="1">
    <location>
        <begin position="7"/>
        <end position="29"/>
    </location>
</feature>
<dbReference type="Proteomes" id="UP000278252">
    <property type="component" value="Unassembled WGS sequence"/>
</dbReference>